<dbReference type="RefSeq" id="XP_044718000.1">
    <property type="nucleotide sequence ID" value="XM_044867113.1"/>
</dbReference>
<protein>
    <submittedName>
        <fullName evidence="1">Uncharacterized protein</fullName>
    </submittedName>
</protein>
<reference evidence="1" key="1">
    <citation type="submission" date="2021-09" db="EMBL/GenBank/DDBJ databases">
        <title>A high-quality genome of the endoparasitic fungus Hirsutella rhossiliensis with a comparison of Hirsutella genomes reveals transposable elements contributing to genome size variation.</title>
        <authorList>
            <person name="Lin R."/>
            <person name="Jiao Y."/>
            <person name="Sun X."/>
            <person name="Ling J."/>
            <person name="Xie B."/>
            <person name="Cheng X."/>
        </authorList>
    </citation>
    <scope>NUCLEOTIDE SEQUENCE</scope>
    <source>
        <strain evidence="1">HR02</strain>
    </source>
</reference>
<dbReference type="AlphaFoldDB" id="A0A9P8MSX9"/>
<organism evidence="1 2">
    <name type="scientific">Hirsutella rhossiliensis</name>
    <dbReference type="NCBI Taxonomy" id="111463"/>
    <lineage>
        <taxon>Eukaryota</taxon>
        <taxon>Fungi</taxon>
        <taxon>Dikarya</taxon>
        <taxon>Ascomycota</taxon>
        <taxon>Pezizomycotina</taxon>
        <taxon>Sordariomycetes</taxon>
        <taxon>Hypocreomycetidae</taxon>
        <taxon>Hypocreales</taxon>
        <taxon>Ophiocordycipitaceae</taxon>
        <taxon>Hirsutella</taxon>
    </lineage>
</organism>
<proteinExistence type="predicted"/>
<dbReference type="GeneID" id="68357771"/>
<gene>
    <name evidence="1" type="ORF">HRG_08642</name>
</gene>
<dbReference type="OrthoDB" id="4906364at2759"/>
<sequence>MESTKEESIGSSRVKLNGPSDWKQWISIIQKFAIAHGIWDFVDPSRPLNPAPREPRRPEPSDLQDEATLVTLNPDKIKTFELLTSQYRHEYSIFKARQKALASLQEHIVRTCGNYYNTIAYEHDVAKELKVLKQRIQPTSWAQEQDVLDRFHSTLKSPNRTKISDWVTKWHQVLTEAQQLGIPDAQGLRPTRLFLKAVSGVNPTFSHYWLNKMEDEARGIDPPLARSIPRRH</sequence>
<keyword evidence="2" id="KW-1185">Reference proteome</keyword>
<evidence type="ECO:0000313" key="2">
    <source>
        <dbReference type="Proteomes" id="UP000824596"/>
    </source>
</evidence>
<accession>A0A9P8MSX9</accession>
<comment type="caution">
    <text evidence="1">The sequence shown here is derived from an EMBL/GenBank/DDBJ whole genome shotgun (WGS) entry which is preliminary data.</text>
</comment>
<dbReference type="Proteomes" id="UP000824596">
    <property type="component" value="Unassembled WGS sequence"/>
</dbReference>
<evidence type="ECO:0000313" key="1">
    <source>
        <dbReference type="EMBL" id="KAH0960487.1"/>
    </source>
</evidence>
<dbReference type="EMBL" id="JAIZPD010000010">
    <property type="protein sequence ID" value="KAH0960487.1"/>
    <property type="molecule type" value="Genomic_DNA"/>
</dbReference>
<name>A0A9P8MSX9_9HYPO</name>